<evidence type="ECO:0000313" key="2">
    <source>
        <dbReference type="EnsemblPlants" id="OMERI07G14160.1"/>
    </source>
</evidence>
<reference evidence="2" key="1">
    <citation type="submission" date="2015-04" db="UniProtKB">
        <authorList>
            <consortium name="EnsemblPlants"/>
        </authorList>
    </citation>
    <scope>IDENTIFICATION</scope>
</reference>
<reference evidence="2" key="2">
    <citation type="submission" date="2018-05" db="EMBL/GenBank/DDBJ databases">
        <title>OmerRS3 (Oryza meridionalis Reference Sequence Version 3).</title>
        <authorList>
            <person name="Zhang J."/>
            <person name="Kudrna D."/>
            <person name="Lee S."/>
            <person name="Talag J."/>
            <person name="Welchert J."/>
            <person name="Wing R.A."/>
        </authorList>
    </citation>
    <scope>NUCLEOTIDE SEQUENCE [LARGE SCALE GENOMIC DNA]</scope>
    <source>
        <strain evidence="2">cv. OR44</strain>
    </source>
</reference>
<name>A0A0E0ECJ1_9ORYZ</name>
<dbReference type="EnsemblPlants" id="OMERI07G14160.1">
    <property type="protein sequence ID" value="OMERI07G14160.1"/>
    <property type="gene ID" value="OMERI07G14160"/>
</dbReference>
<feature type="region of interest" description="Disordered" evidence="1">
    <location>
        <begin position="68"/>
        <end position="96"/>
    </location>
</feature>
<protein>
    <submittedName>
        <fullName evidence="2">Uncharacterized protein</fullName>
    </submittedName>
</protein>
<sequence length="96" mass="10160">MLGSSGDGRDEVGEGRTGPPFATAFTAQPFAALASTTHARPAIPRRCPSSPLHLERRRATHLRQCCTASRTRPPTPPGLPDEPGAVATTRLMEKAS</sequence>
<keyword evidence="3" id="KW-1185">Reference proteome</keyword>
<accession>A0A0E0ECJ1</accession>
<dbReference type="AlphaFoldDB" id="A0A0E0ECJ1"/>
<dbReference type="HOGENOM" id="CLU_2363299_0_0_1"/>
<dbReference type="Gramene" id="OMERI07G14160.1">
    <property type="protein sequence ID" value="OMERI07G14160.1"/>
    <property type="gene ID" value="OMERI07G14160"/>
</dbReference>
<evidence type="ECO:0000256" key="1">
    <source>
        <dbReference type="SAM" id="MobiDB-lite"/>
    </source>
</evidence>
<feature type="region of interest" description="Disordered" evidence="1">
    <location>
        <begin position="1"/>
        <end position="22"/>
    </location>
</feature>
<organism evidence="2">
    <name type="scientific">Oryza meridionalis</name>
    <dbReference type="NCBI Taxonomy" id="40149"/>
    <lineage>
        <taxon>Eukaryota</taxon>
        <taxon>Viridiplantae</taxon>
        <taxon>Streptophyta</taxon>
        <taxon>Embryophyta</taxon>
        <taxon>Tracheophyta</taxon>
        <taxon>Spermatophyta</taxon>
        <taxon>Magnoliopsida</taxon>
        <taxon>Liliopsida</taxon>
        <taxon>Poales</taxon>
        <taxon>Poaceae</taxon>
        <taxon>BOP clade</taxon>
        <taxon>Oryzoideae</taxon>
        <taxon>Oryzeae</taxon>
        <taxon>Oryzinae</taxon>
        <taxon>Oryza</taxon>
    </lineage>
</organism>
<evidence type="ECO:0000313" key="3">
    <source>
        <dbReference type="Proteomes" id="UP000008021"/>
    </source>
</evidence>
<proteinExistence type="predicted"/>
<dbReference type="Proteomes" id="UP000008021">
    <property type="component" value="Chromosome 7"/>
</dbReference>